<reference evidence="1" key="1">
    <citation type="journal article" date="2022" name="bioRxiv">
        <title>Sequencing and chromosome-scale assembly of the giantPleurodeles waltlgenome.</title>
        <authorList>
            <person name="Brown T."/>
            <person name="Elewa A."/>
            <person name="Iarovenko S."/>
            <person name="Subramanian E."/>
            <person name="Araus A.J."/>
            <person name="Petzold A."/>
            <person name="Susuki M."/>
            <person name="Suzuki K.-i.T."/>
            <person name="Hayashi T."/>
            <person name="Toyoda A."/>
            <person name="Oliveira C."/>
            <person name="Osipova E."/>
            <person name="Leigh N.D."/>
            <person name="Simon A."/>
            <person name="Yun M.H."/>
        </authorList>
    </citation>
    <scope>NUCLEOTIDE SEQUENCE</scope>
    <source>
        <strain evidence="1">20211129_DDA</strain>
        <tissue evidence="1">Liver</tissue>
    </source>
</reference>
<dbReference type="Proteomes" id="UP001066276">
    <property type="component" value="Chromosome 7"/>
</dbReference>
<evidence type="ECO:0000313" key="1">
    <source>
        <dbReference type="EMBL" id="KAJ1122715.1"/>
    </source>
</evidence>
<dbReference type="EMBL" id="JANPWB010000011">
    <property type="protein sequence ID" value="KAJ1122715.1"/>
    <property type="molecule type" value="Genomic_DNA"/>
</dbReference>
<comment type="caution">
    <text evidence="1">The sequence shown here is derived from an EMBL/GenBank/DDBJ whole genome shotgun (WGS) entry which is preliminary data.</text>
</comment>
<protein>
    <submittedName>
        <fullName evidence="1">Uncharacterized protein</fullName>
    </submittedName>
</protein>
<gene>
    <name evidence="1" type="ORF">NDU88_001200</name>
</gene>
<name>A0AAV7P374_PLEWA</name>
<accession>A0AAV7P374</accession>
<proteinExistence type="predicted"/>
<dbReference type="AlphaFoldDB" id="A0AAV7P374"/>
<evidence type="ECO:0000313" key="2">
    <source>
        <dbReference type="Proteomes" id="UP001066276"/>
    </source>
</evidence>
<sequence length="92" mass="9753">MVSSTPGIHDLCVVLLADSLPMLRFPWLLDVLQVAEQTGGITSFIMKSQNTGPGDRTRCGETPAKAASGTPEAIAKAMYKLAFGFGQCGRSH</sequence>
<keyword evidence="2" id="KW-1185">Reference proteome</keyword>
<organism evidence="1 2">
    <name type="scientific">Pleurodeles waltl</name>
    <name type="common">Iberian ribbed newt</name>
    <dbReference type="NCBI Taxonomy" id="8319"/>
    <lineage>
        <taxon>Eukaryota</taxon>
        <taxon>Metazoa</taxon>
        <taxon>Chordata</taxon>
        <taxon>Craniata</taxon>
        <taxon>Vertebrata</taxon>
        <taxon>Euteleostomi</taxon>
        <taxon>Amphibia</taxon>
        <taxon>Batrachia</taxon>
        <taxon>Caudata</taxon>
        <taxon>Salamandroidea</taxon>
        <taxon>Salamandridae</taxon>
        <taxon>Pleurodelinae</taxon>
        <taxon>Pleurodeles</taxon>
    </lineage>
</organism>